<accession>E3BQ29</accession>
<feature type="signal peptide" evidence="1">
    <location>
        <begin position="1"/>
        <end position="20"/>
    </location>
</feature>
<evidence type="ECO:0000313" key="3">
    <source>
        <dbReference type="EMBL" id="EFP94834.1"/>
    </source>
</evidence>
<feature type="chain" id="PRO_5003166851" description="Glycine zipper 2TM domain-containing protein" evidence="1">
    <location>
        <begin position="21"/>
        <end position="189"/>
    </location>
</feature>
<protein>
    <recommendedName>
        <fullName evidence="2">Glycine zipper 2TM domain-containing protein</fullName>
    </recommendedName>
</protein>
<dbReference type="Proteomes" id="UP000002943">
    <property type="component" value="Unassembled WGS sequence"/>
</dbReference>
<evidence type="ECO:0000256" key="1">
    <source>
        <dbReference type="SAM" id="SignalP"/>
    </source>
</evidence>
<gene>
    <name evidence="3" type="ORF">VIBC2010_16839</name>
</gene>
<keyword evidence="4" id="KW-1185">Reference proteome</keyword>
<dbReference type="GO" id="GO:0019867">
    <property type="term" value="C:outer membrane"/>
    <property type="evidence" value="ECO:0007669"/>
    <property type="project" value="InterPro"/>
</dbReference>
<evidence type="ECO:0000313" key="4">
    <source>
        <dbReference type="Proteomes" id="UP000002943"/>
    </source>
</evidence>
<evidence type="ECO:0000259" key="2">
    <source>
        <dbReference type="Pfam" id="PF05433"/>
    </source>
</evidence>
<name>E3BQ29_9VIBR</name>
<proteinExistence type="predicted"/>
<organism evidence="3 4">
    <name type="scientific">Vibrio caribbeanicus ATCC BAA-2122</name>
    <dbReference type="NCBI Taxonomy" id="796620"/>
    <lineage>
        <taxon>Bacteria</taxon>
        <taxon>Pseudomonadati</taxon>
        <taxon>Pseudomonadota</taxon>
        <taxon>Gammaproteobacteria</taxon>
        <taxon>Vibrionales</taxon>
        <taxon>Vibrionaceae</taxon>
        <taxon>Vibrio</taxon>
    </lineage>
</organism>
<sequence length="189" mass="19553">MKKLLFALSGATAVILSGCAATGEDHRADTYTAEQVNTSIEAKTVNIIAILPAKVAVDNSENVKNAQVAGGLIGAITGGVLGNQSNSEYGSEVGGIAGGVAGVAIGSTVENTTMIDGVQLTYRQEVIEQVADVKDGKKVLEYVKHDKTFISAQVGKSCEYKNGIALLVTTVKGNTRIQPNSTCPEPVKS</sequence>
<comment type="caution">
    <text evidence="3">The sequence shown here is derived from an EMBL/GenBank/DDBJ whole genome shotgun (WGS) entry which is preliminary data.</text>
</comment>
<feature type="domain" description="Glycine zipper 2TM" evidence="2">
    <location>
        <begin position="69"/>
        <end position="109"/>
    </location>
</feature>
<dbReference type="OrthoDB" id="7272387at2"/>
<keyword evidence="1" id="KW-0732">Signal</keyword>
<dbReference type="eggNOG" id="COG3133">
    <property type="taxonomic scope" value="Bacteria"/>
</dbReference>
<dbReference type="Pfam" id="PF05433">
    <property type="entry name" value="Rick_17kDa_Anti"/>
    <property type="match status" value="1"/>
</dbReference>
<dbReference type="EMBL" id="AEIU01000112">
    <property type="protein sequence ID" value="EFP94834.1"/>
    <property type="molecule type" value="Genomic_DNA"/>
</dbReference>
<dbReference type="AlphaFoldDB" id="E3BQ29"/>
<dbReference type="PROSITE" id="PS51257">
    <property type="entry name" value="PROKAR_LIPOPROTEIN"/>
    <property type="match status" value="1"/>
</dbReference>
<dbReference type="RefSeq" id="WP_009603291.1">
    <property type="nucleotide sequence ID" value="NZ_AEIU01000112.1"/>
</dbReference>
<reference evidence="3 4" key="1">
    <citation type="journal article" date="2012" name="Int. J. Syst. Evol. Microbiol.">
        <title>Vibrio caribbeanicus sp. nov., isolated from the marine sponge Scleritoderma cyanea.</title>
        <authorList>
            <person name="Hoffmann M."/>
            <person name="Monday S.R."/>
            <person name="Allard M.W."/>
            <person name="Strain E.A."/>
            <person name="Whittaker P."/>
            <person name="Naum M."/>
            <person name="McCarthy P.J."/>
            <person name="Lopez J.V."/>
            <person name="Fischer M."/>
            <person name="Brown E.W."/>
        </authorList>
    </citation>
    <scope>NUCLEOTIDE SEQUENCE [LARGE SCALE GENOMIC DNA]</scope>
    <source>
        <strain evidence="3 4">ATCC BAA-2122</strain>
    </source>
</reference>
<dbReference type="STRING" id="796620.VIBC2010_16839"/>
<dbReference type="InterPro" id="IPR008816">
    <property type="entry name" value="Gly_zipper_2TM_dom"/>
</dbReference>